<dbReference type="PANTHER" id="PTHR43420:SF47">
    <property type="entry name" value="N-ACETYLTRANSFERASE DOMAIN-CONTAINING PROTEIN"/>
    <property type="match status" value="1"/>
</dbReference>
<sequence length="182" mass="20265">MGKKDAAMEIRLLGPEDAGRYKEIRLKALQTSPEAYSASYEEELAMSLEEWNRRLAANEHTFTFGAILKSRLAGIATLVLGQKKKLAHRAQIVAVYVAPETRGKGLAKQLMTEAIKKAKETERVEQIHLTVTASNEPARSLYAGLGFQTYGFDKQAIKLDSARYLDEELMVLYLDPPNPPIA</sequence>
<keyword evidence="5" id="KW-1185">Reference proteome</keyword>
<organism evidence="4 5">
    <name type="scientific">Paenibacillus aurantius</name>
    <dbReference type="NCBI Taxonomy" id="2918900"/>
    <lineage>
        <taxon>Bacteria</taxon>
        <taxon>Bacillati</taxon>
        <taxon>Bacillota</taxon>
        <taxon>Bacilli</taxon>
        <taxon>Bacillales</taxon>
        <taxon>Paenibacillaceae</taxon>
        <taxon>Paenibacillus</taxon>
    </lineage>
</organism>
<dbReference type="SUPFAM" id="SSF55729">
    <property type="entry name" value="Acyl-CoA N-acyltransferases (Nat)"/>
    <property type="match status" value="1"/>
</dbReference>
<evidence type="ECO:0000313" key="5">
    <source>
        <dbReference type="Proteomes" id="UP001305702"/>
    </source>
</evidence>
<dbReference type="InterPro" id="IPR016181">
    <property type="entry name" value="Acyl_CoA_acyltransferase"/>
</dbReference>
<dbReference type="InterPro" id="IPR050680">
    <property type="entry name" value="YpeA/RimI_acetyltransf"/>
</dbReference>
<accession>A0AA96LEL0</accession>
<dbReference type="PANTHER" id="PTHR43420">
    <property type="entry name" value="ACETYLTRANSFERASE"/>
    <property type="match status" value="1"/>
</dbReference>
<dbReference type="InterPro" id="IPR000182">
    <property type="entry name" value="GNAT_dom"/>
</dbReference>
<dbReference type="KEGG" id="paun:MJA45_24010"/>
<proteinExistence type="predicted"/>
<reference evidence="4 5" key="1">
    <citation type="submission" date="2022-02" db="EMBL/GenBank/DDBJ databases">
        <title>Paenibacillus sp. MBLB1776 Whole Genome Shotgun Sequencing.</title>
        <authorList>
            <person name="Hwang C.Y."/>
            <person name="Cho E.-S."/>
            <person name="Seo M.-J."/>
        </authorList>
    </citation>
    <scope>NUCLEOTIDE SEQUENCE [LARGE SCALE GENOMIC DNA]</scope>
    <source>
        <strain evidence="4 5">MBLB1776</strain>
    </source>
</reference>
<dbReference type="EMBL" id="CP130318">
    <property type="protein sequence ID" value="WNQ10651.1"/>
    <property type="molecule type" value="Genomic_DNA"/>
</dbReference>
<evidence type="ECO:0000256" key="2">
    <source>
        <dbReference type="ARBA" id="ARBA00023315"/>
    </source>
</evidence>
<dbReference type="Pfam" id="PF00583">
    <property type="entry name" value="Acetyltransf_1"/>
    <property type="match status" value="1"/>
</dbReference>
<dbReference type="Gene3D" id="3.40.630.30">
    <property type="match status" value="1"/>
</dbReference>
<dbReference type="CDD" id="cd04301">
    <property type="entry name" value="NAT_SF"/>
    <property type="match status" value="1"/>
</dbReference>
<evidence type="ECO:0000313" key="4">
    <source>
        <dbReference type="EMBL" id="WNQ10651.1"/>
    </source>
</evidence>
<dbReference type="RefSeq" id="WP_315604425.1">
    <property type="nucleotide sequence ID" value="NZ_CP130318.1"/>
</dbReference>
<protein>
    <submittedName>
        <fullName evidence="4">GNAT family N-acetyltransferase</fullName>
    </submittedName>
</protein>
<evidence type="ECO:0000256" key="1">
    <source>
        <dbReference type="ARBA" id="ARBA00022679"/>
    </source>
</evidence>
<dbReference type="Proteomes" id="UP001305702">
    <property type="component" value="Chromosome"/>
</dbReference>
<dbReference type="PROSITE" id="PS51186">
    <property type="entry name" value="GNAT"/>
    <property type="match status" value="1"/>
</dbReference>
<feature type="domain" description="N-acetyltransferase" evidence="3">
    <location>
        <begin position="8"/>
        <end position="175"/>
    </location>
</feature>
<keyword evidence="1" id="KW-0808">Transferase</keyword>
<name>A0AA96LEL0_9BACL</name>
<dbReference type="GO" id="GO:0016747">
    <property type="term" value="F:acyltransferase activity, transferring groups other than amino-acyl groups"/>
    <property type="evidence" value="ECO:0007669"/>
    <property type="project" value="InterPro"/>
</dbReference>
<evidence type="ECO:0000259" key="3">
    <source>
        <dbReference type="PROSITE" id="PS51186"/>
    </source>
</evidence>
<dbReference type="AlphaFoldDB" id="A0AA96LEL0"/>
<gene>
    <name evidence="4" type="ORF">MJA45_24010</name>
</gene>
<keyword evidence="2" id="KW-0012">Acyltransferase</keyword>